<protein>
    <submittedName>
        <fullName evidence="2">Uncharacterized protein</fullName>
    </submittedName>
</protein>
<gene>
    <name evidence="2" type="ORF">SAMN04487962_1517</name>
</gene>
<reference evidence="3" key="1">
    <citation type="submission" date="2016-10" db="EMBL/GenBank/DDBJ databases">
        <authorList>
            <person name="Varghese N."/>
            <person name="Submissions S."/>
        </authorList>
    </citation>
    <scope>NUCLEOTIDE SEQUENCE [LARGE SCALE GENOMIC DNA]</scope>
    <source>
        <strain evidence="3">CGMCC 1.6489</strain>
    </source>
</reference>
<dbReference type="EMBL" id="FOHZ01000051">
    <property type="protein sequence ID" value="SET93529.1"/>
    <property type="molecule type" value="Genomic_DNA"/>
</dbReference>
<dbReference type="OrthoDB" id="6345267at2"/>
<feature type="region of interest" description="Disordered" evidence="1">
    <location>
        <begin position="299"/>
        <end position="329"/>
    </location>
</feature>
<dbReference type="Gene3D" id="3.40.50.300">
    <property type="entry name" value="P-loop containing nucleotide triphosphate hydrolases"/>
    <property type="match status" value="1"/>
</dbReference>
<dbReference type="InterPro" id="IPR027417">
    <property type="entry name" value="P-loop_NTPase"/>
</dbReference>
<dbReference type="SUPFAM" id="SSF52540">
    <property type="entry name" value="P-loop containing nucleoside triphosphate hydrolases"/>
    <property type="match status" value="1"/>
</dbReference>
<evidence type="ECO:0000313" key="2">
    <source>
        <dbReference type="EMBL" id="SET93529.1"/>
    </source>
</evidence>
<proteinExistence type="predicted"/>
<dbReference type="Proteomes" id="UP000198762">
    <property type="component" value="Unassembled WGS sequence"/>
</dbReference>
<accession>A0A1I0IA99</accession>
<evidence type="ECO:0000256" key="1">
    <source>
        <dbReference type="SAM" id="MobiDB-lite"/>
    </source>
</evidence>
<keyword evidence="3" id="KW-1185">Reference proteome</keyword>
<dbReference type="STRING" id="430453.SAMN04487962_1517"/>
<dbReference type="RefSeq" id="WP_091855250.1">
    <property type="nucleotide sequence ID" value="NZ_FOHZ01000051.1"/>
</dbReference>
<dbReference type="AlphaFoldDB" id="A0A1I0IA99"/>
<evidence type="ECO:0000313" key="3">
    <source>
        <dbReference type="Proteomes" id="UP000198762"/>
    </source>
</evidence>
<organism evidence="2 3">
    <name type="scientific">Marinobacter segnicrescens</name>
    <dbReference type="NCBI Taxonomy" id="430453"/>
    <lineage>
        <taxon>Bacteria</taxon>
        <taxon>Pseudomonadati</taxon>
        <taxon>Pseudomonadota</taxon>
        <taxon>Gammaproteobacteria</taxon>
        <taxon>Pseudomonadales</taxon>
        <taxon>Marinobacteraceae</taxon>
        <taxon>Marinobacter</taxon>
    </lineage>
</organism>
<sequence length="329" mass="36160">MRLGQIPATGRAANPVVITDAAWYRLADDLAVALASSPRGLIWVTADRGTGKTAWLQALMPAMRTDFYLMDLRDQVETAATLEQLQDYSNHLQGTLPALLLDNLSPADLMALLAEPDHPARQLVPNHNGPILLLSPEQEDDAVAARRMERVMGRSMIRHDLPASSRSQNQAVLVAHRPVIEARWKVRITDAAMGLAVSGLHYRATPGQVVEWLERAAARVAVVADEGPAECRRLRSELETLARRIEANRDTGEPVEPLEQEFEQCSLELTAAEVDWFERQSQGTLRQVFPEDVRAELESLTGSSDHPDLHVPTDVAGGARRAGSGNLRS</sequence>
<name>A0A1I0IA99_9GAMM</name>